<keyword evidence="2" id="KW-0964">Secreted</keyword>
<comment type="subcellular location">
    <subcellularLocation>
        <location evidence="1">Secreted</location>
    </subcellularLocation>
</comment>
<dbReference type="PANTHER" id="PTHR38340:SF1">
    <property type="entry name" value="S-LAYER PROTEIN"/>
    <property type="match status" value="1"/>
</dbReference>
<accession>A0ABV7YGU0</accession>
<dbReference type="Gene3D" id="2.150.10.10">
    <property type="entry name" value="Serralysin-like metalloprotease, C-terminal"/>
    <property type="match status" value="5"/>
</dbReference>
<feature type="signal peptide" evidence="4">
    <location>
        <begin position="1"/>
        <end position="28"/>
    </location>
</feature>
<gene>
    <name evidence="5" type="ORF">ACFOUW_23635</name>
</gene>
<protein>
    <submittedName>
        <fullName evidence="5">Calcium-binding protein</fullName>
    </submittedName>
</protein>
<feature type="compositionally biased region" description="Gly residues" evidence="3">
    <location>
        <begin position="277"/>
        <end position="289"/>
    </location>
</feature>
<evidence type="ECO:0000256" key="4">
    <source>
        <dbReference type="SAM" id="SignalP"/>
    </source>
</evidence>
<keyword evidence="4" id="KW-0732">Signal</keyword>
<dbReference type="InterPro" id="IPR011049">
    <property type="entry name" value="Serralysin-like_metalloprot_C"/>
</dbReference>
<evidence type="ECO:0000256" key="2">
    <source>
        <dbReference type="ARBA" id="ARBA00022525"/>
    </source>
</evidence>
<feature type="chain" id="PRO_5046202092" evidence="4">
    <location>
        <begin position="29"/>
        <end position="535"/>
    </location>
</feature>
<feature type="region of interest" description="Disordered" evidence="3">
    <location>
        <begin position="262"/>
        <end position="289"/>
    </location>
</feature>
<dbReference type="PROSITE" id="PS00330">
    <property type="entry name" value="HEMOLYSIN_CALCIUM"/>
    <property type="match status" value="5"/>
</dbReference>
<sequence>MKLKWGLVAPLVPITLCAAALVATPAYAASGVTVAGSILQINAQAGKANKISVQLSGTVYTVTDNGDMVTPGTGCVAVTVRQVRCNAPNVSTVTANLGDGNDVLDVRTVKRATVNAGAGVDQVLGSPGADIVDGGADGDTLVGYAGQDRLTGGTGNDTLEGGTGNDTFDGGLGADKFVGGTGTDLVTYGARTARVVASLDGVANDGQSGEKDLIGTDVERLIGGSASDQLTGSALANQLDGGTGDDDLYGLGGVDVLNGGQGSDILSGGSDNDRLDGGPGADKLGGGLGRDQARYNTANAAVRVDFDNLADDGVANEGDNVFNDVEDILGSLYGDHVIGSAVNNTLDGYGGNDVLSGGDGADTIWGGPGRDNLRGGSGNDFIDGEADNDKIFGDYGADSIYGGSGDDTLRGGQDCNVCGDDGLSDSISGGVGIDVVEYYDHTVGVKVSLDSVANDGAAGEKDNARADLEHIAGTLGAADILVGNDQANILLGFAGNDTLIGLGGDDILDCGEGLLDQAGGGDGFDTFKACETAQQ</sequence>
<dbReference type="PRINTS" id="PR00313">
    <property type="entry name" value="CABNDNGRPT"/>
</dbReference>
<dbReference type="InterPro" id="IPR050557">
    <property type="entry name" value="RTX_toxin/Mannuronan_C5-epim"/>
</dbReference>
<dbReference type="Proteomes" id="UP001595699">
    <property type="component" value="Unassembled WGS sequence"/>
</dbReference>
<comment type="caution">
    <text evidence="5">The sequence shown here is derived from an EMBL/GenBank/DDBJ whole genome shotgun (WGS) entry which is preliminary data.</text>
</comment>
<evidence type="ECO:0000313" key="6">
    <source>
        <dbReference type="Proteomes" id="UP001595699"/>
    </source>
</evidence>
<evidence type="ECO:0000256" key="1">
    <source>
        <dbReference type="ARBA" id="ARBA00004613"/>
    </source>
</evidence>
<reference evidence="6" key="1">
    <citation type="journal article" date="2019" name="Int. J. Syst. Evol. Microbiol.">
        <title>The Global Catalogue of Microorganisms (GCM) 10K type strain sequencing project: providing services to taxonomists for standard genome sequencing and annotation.</title>
        <authorList>
            <consortium name="The Broad Institute Genomics Platform"/>
            <consortium name="The Broad Institute Genome Sequencing Center for Infectious Disease"/>
            <person name="Wu L."/>
            <person name="Ma J."/>
        </authorList>
    </citation>
    <scope>NUCLEOTIDE SEQUENCE [LARGE SCALE GENOMIC DNA]</scope>
    <source>
        <strain evidence="6">CGMCC 4.7241</strain>
    </source>
</reference>
<keyword evidence="6" id="KW-1185">Reference proteome</keyword>
<proteinExistence type="predicted"/>
<dbReference type="InterPro" id="IPR018511">
    <property type="entry name" value="Hemolysin-typ_Ca-bd_CS"/>
</dbReference>
<dbReference type="EMBL" id="JBHRZH010000021">
    <property type="protein sequence ID" value="MFC3763851.1"/>
    <property type="molecule type" value="Genomic_DNA"/>
</dbReference>
<evidence type="ECO:0000256" key="3">
    <source>
        <dbReference type="SAM" id="MobiDB-lite"/>
    </source>
</evidence>
<dbReference type="SUPFAM" id="SSF51120">
    <property type="entry name" value="beta-Roll"/>
    <property type="match status" value="4"/>
</dbReference>
<dbReference type="RefSeq" id="WP_205120952.1">
    <property type="nucleotide sequence ID" value="NZ_JAFBCM010000001.1"/>
</dbReference>
<dbReference type="InterPro" id="IPR001343">
    <property type="entry name" value="Hemolysn_Ca-bd"/>
</dbReference>
<dbReference type="Pfam" id="PF00353">
    <property type="entry name" value="HemolysinCabind"/>
    <property type="match status" value="7"/>
</dbReference>
<evidence type="ECO:0000313" key="5">
    <source>
        <dbReference type="EMBL" id="MFC3763851.1"/>
    </source>
</evidence>
<organism evidence="5 6">
    <name type="scientific">Tenggerimyces flavus</name>
    <dbReference type="NCBI Taxonomy" id="1708749"/>
    <lineage>
        <taxon>Bacteria</taxon>
        <taxon>Bacillati</taxon>
        <taxon>Actinomycetota</taxon>
        <taxon>Actinomycetes</taxon>
        <taxon>Propionibacteriales</taxon>
        <taxon>Nocardioidaceae</taxon>
        <taxon>Tenggerimyces</taxon>
    </lineage>
</organism>
<name>A0ABV7YGU0_9ACTN</name>
<dbReference type="PANTHER" id="PTHR38340">
    <property type="entry name" value="S-LAYER PROTEIN"/>
    <property type="match status" value="1"/>
</dbReference>